<reference evidence="2 3" key="1">
    <citation type="submission" date="2009-09" db="EMBL/GenBank/DDBJ databases">
        <authorList>
            <person name="Weinstock G."/>
            <person name="Sodergren E."/>
            <person name="Clifton S."/>
            <person name="Fulton L."/>
            <person name="Fulton B."/>
            <person name="Courtney L."/>
            <person name="Fronick C."/>
            <person name="Harrison M."/>
            <person name="Strong C."/>
            <person name="Farmer C."/>
            <person name="Delahaunty K."/>
            <person name="Markovic C."/>
            <person name="Hall O."/>
            <person name="Minx P."/>
            <person name="Tomlinson C."/>
            <person name="Mitreva M."/>
            <person name="Nelson J."/>
            <person name="Hou S."/>
            <person name="Wollam A."/>
            <person name="Pepin K.H."/>
            <person name="Johnson M."/>
            <person name="Bhonagiri V."/>
            <person name="Nash W.E."/>
            <person name="Warren W."/>
            <person name="Chinwalla A."/>
            <person name="Mardis E.R."/>
            <person name="Wilson R.K."/>
        </authorList>
    </citation>
    <scope>NUCLEOTIDE SEQUENCE [LARGE SCALE GENOMIC DNA]</scope>
    <source>
        <strain evidence="3">ATCC 35185 / DSM 20758 / VPI D19B-28</strain>
    </source>
</reference>
<dbReference type="EMBL" id="ACKP02000056">
    <property type="protein sequence ID" value="EEX75962.1"/>
    <property type="molecule type" value="Genomic_DNA"/>
</dbReference>
<proteinExistence type="predicted"/>
<evidence type="ECO:0000259" key="1">
    <source>
        <dbReference type="Pfam" id="PF01548"/>
    </source>
</evidence>
<dbReference type="GO" id="GO:0006313">
    <property type="term" value="P:DNA transposition"/>
    <property type="evidence" value="ECO:0007669"/>
    <property type="project" value="InterPro"/>
</dbReference>
<accession>C9LYX9</accession>
<feature type="domain" description="Transposase IS110-like N-terminal" evidence="1">
    <location>
        <begin position="3"/>
        <end position="53"/>
    </location>
</feature>
<evidence type="ECO:0000313" key="2">
    <source>
        <dbReference type="EMBL" id="EEX75962.1"/>
    </source>
</evidence>
<dbReference type="AlphaFoldDB" id="C9LYX9"/>
<dbReference type="GO" id="GO:0003677">
    <property type="term" value="F:DNA binding"/>
    <property type="evidence" value="ECO:0007669"/>
    <property type="project" value="InterPro"/>
</dbReference>
<evidence type="ECO:0000313" key="3">
    <source>
        <dbReference type="Proteomes" id="UP000003505"/>
    </source>
</evidence>
<dbReference type="InterPro" id="IPR002525">
    <property type="entry name" value="Transp_IS110-like_N"/>
</dbReference>
<protein>
    <recommendedName>
        <fullName evidence="1">Transposase IS110-like N-terminal domain-containing protein</fullName>
    </recommendedName>
</protein>
<dbReference type="Pfam" id="PF01548">
    <property type="entry name" value="DEDD_Tnp_IS110"/>
    <property type="match status" value="1"/>
</dbReference>
<gene>
    <name evidence="2" type="ORF">SELSPUOL_02690</name>
</gene>
<name>C9LYX9_SELS3</name>
<comment type="caution">
    <text evidence="2">The sequence shown here is derived from an EMBL/GenBank/DDBJ whole genome shotgun (WGS) entry which is preliminary data.</text>
</comment>
<sequence>MSAMESTGSCWKPVYNLFEASNMGIMSVNARNMKNVSGRKMDVKDAEWIADLL</sequence>
<dbReference type="Proteomes" id="UP000003505">
    <property type="component" value="Unassembled WGS sequence"/>
</dbReference>
<dbReference type="GO" id="GO:0004803">
    <property type="term" value="F:transposase activity"/>
    <property type="evidence" value="ECO:0007669"/>
    <property type="project" value="InterPro"/>
</dbReference>
<organism evidence="2 3">
    <name type="scientific">Selenomonas sputigena (strain ATCC 35185 / DSM 20758 / CCUG 44933 / VPI D19B-28)</name>
    <dbReference type="NCBI Taxonomy" id="546271"/>
    <lineage>
        <taxon>Bacteria</taxon>
        <taxon>Bacillati</taxon>
        <taxon>Bacillota</taxon>
        <taxon>Negativicutes</taxon>
        <taxon>Selenomonadales</taxon>
        <taxon>Selenomonadaceae</taxon>
        <taxon>Selenomonas</taxon>
    </lineage>
</organism>